<organism evidence="1 2">
    <name type="scientific">Brassica cretica</name>
    <name type="common">Mustard</name>
    <dbReference type="NCBI Taxonomy" id="69181"/>
    <lineage>
        <taxon>Eukaryota</taxon>
        <taxon>Viridiplantae</taxon>
        <taxon>Streptophyta</taxon>
        <taxon>Embryophyta</taxon>
        <taxon>Tracheophyta</taxon>
        <taxon>Spermatophyta</taxon>
        <taxon>Magnoliopsida</taxon>
        <taxon>eudicotyledons</taxon>
        <taxon>Gunneridae</taxon>
        <taxon>Pentapetalae</taxon>
        <taxon>rosids</taxon>
        <taxon>malvids</taxon>
        <taxon>Brassicales</taxon>
        <taxon>Brassicaceae</taxon>
        <taxon>Brassiceae</taxon>
        <taxon>Brassica</taxon>
    </lineage>
</organism>
<dbReference type="EMBL" id="QGKV02001507">
    <property type="protein sequence ID" value="KAF3531075.1"/>
    <property type="molecule type" value="Genomic_DNA"/>
</dbReference>
<evidence type="ECO:0000313" key="2">
    <source>
        <dbReference type="Proteomes" id="UP000266723"/>
    </source>
</evidence>
<accession>A0ABQ7BG03</accession>
<comment type="caution">
    <text evidence="1">The sequence shown here is derived from an EMBL/GenBank/DDBJ whole genome shotgun (WGS) entry which is preliminary data.</text>
</comment>
<dbReference type="Proteomes" id="UP000266723">
    <property type="component" value="Unassembled WGS sequence"/>
</dbReference>
<protein>
    <submittedName>
        <fullName evidence="1">Uncharacterized protein</fullName>
    </submittedName>
</protein>
<gene>
    <name evidence="1" type="ORF">DY000_02042043</name>
</gene>
<sequence>MHGLMSYRRFGRARLLRSDRAEETLGHYVTTELWLELVAINTLEALSIDTVKWRSIDASDALSIDAAQPSLILLQTRLPQIFPFYLT</sequence>
<keyword evidence="2" id="KW-1185">Reference proteome</keyword>
<reference evidence="1 2" key="1">
    <citation type="journal article" date="2020" name="BMC Genomics">
        <title>Intraspecific diversification of the crop wild relative Brassica cretica Lam. using demographic model selection.</title>
        <authorList>
            <person name="Kioukis A."/>
            <person name="Michalopoulou V.A."/>
            <person name="Briers L."/>
            <person name="Pirintsos S."/>
            <person name="Studholme D.J."/>
            <person name="Pavlidis P."/>
            <person name="Sarris P.F."/>
        </authorList>
    </citation>
    <scope>NUCLEOTIDE SEQUENCE [LARGE SCALE GENOMIC DNA]</scope>
    <source>
        <strain evidence="2">cv. PFS-1207/04</strain>
    </source>
</reference>
<proteinExistence type="predicted"/>
<evidence type="ECO:0000313" key="1">
    <source>
        <dbReference type="EMBL" id="KAF3531075.1"/>
    </source>
</evidence>
<name>A0ABQ7BG03_BRACR</name>